<evidence type="ECO:0000313" key="9">
    <source>
        <dbReference type="RefSeq" id="XP_005105896.3"/>
    </source>
</evidence>
<feature type="transmembrane region" description="Helical" evidence="6">
    <location>
        <begin position="198"/>
        <end position="219"/>
    </location>
</feature>
<evidence type="ECO:0000313" key="8">
    <source>
        <dbReference type="Proteomes" id="UP000694888"/>
    </source>
</evidence>
<feature type="non-terminal residue" evidence="9">
    <location>
        <position position="1"/>
    </location>
</feature>
<keyword evidence="8" id="KW-1185">Reference proteome</keyword>
<feature type="transmembrane region" description="Helical" evidence="6">
    <location>
        <begin position="169"/>
        <end position="192"/>
    </location>
</feature>
<feature type="transmembrane region" description="Helical" evidence="6">
    <location>
        <begin position="78"/>
        <end position="96"/>
    </location>
</feature>
<accession>A0ABM0K0I6</accession>
<dbReference type="GeneID" id="101847755"/>
<feature type="transmembrane region" description="Helical" evidence="6">
    <location>
        <begin position="318"/>
        <end position="337"/>
    </location>
</feature>
<feature type="transmembrane region" description="Helical" evidence="6">
    <location>
        <begin position="424"/>
        <end position="444"/>
    </location>
</feature>
<feature type="transmembrane region" description="Helical" evidence="6">
    <location>
        <begin position="136"/>
        <end position="157"/>
    </location>
</feature>
<reference evidence="9" key="1">
    <citation type="submission" date="2025-08" db="UniProtKB">
        <authorList>
            <consortium name="RefSeq"/>
        </authorList>
    </citation>
    <scope>IDENTIFICATION</scope>
</reference>
<evidence type="ECO:0000256" key="4">
    <source>
        <dbReference type="ARBA" id="ARBA00023136"/>
    </source>
</evidence>
<name>A0ABM0K0I6_APLCA</name>
<dbReference type="Pfam" id="PF01490">
    <property type="entry name" value="Aa_trans"/>
    <property type="match status" value="1"/>
</dbReference>
<dbReference type="InterPro" id="IPR013057">
    <property type="entry name" value="AA_transpt_TM"/>
</dbReference>
<dbReference type="Proteomes" id="UP000694888">
    <property type="component" value="Unplaced"/>
</dbReference>
<evidence type="ECO:0000259" key="7">
    <source>
        <dbReference type="Pfam" id="PF01490"/>
    </source>
</evidence>
<protein>
    <submittedName>
        <fullName evidence="9">Amino acid transporter AVT1J</fullName>
    </submittedName>
</protein>
<keyword evidence="4 6" id="KW-0472">Membrane</keyword>
<evidence type="ECO:0000256" key="3">
    <source>
        <dbReference type="ARBA" id="ARBA00022989"/>
    </source>
</evidence>
<comment type="subcellular location">
    <subcellularLocation>
        <location evidence="1">Membrane</location>
        <topology evidence="1">Multi-pass membrane protein</topology>
    </subcellularLocation>
</comment>
<feature type="region of interest" description="Disordered" evidence="5">
    <location>
        <begin position="19"/>
        <end position="43"/>
    </location>
</feature>
<feature type="transmembrane region" description="Helical" evidence="6">
    <location>
        <begin position="276"/>
        <end position="298"/>
    </location>
</feature>
<feature type="transmembrane region" description="Helical" evidence="6">
    <location>
        <begin position="381"/>
        <end position="403"/>
    </location>
</feature>
<evidence type="ECO:0000256" key="2">
    <source>
        <dbReference type="ARBA" id="ARBA00022692"/>
    </source>
</evidence>
<evidence type="ECO:0000256" key="5">
    <source>
        <dbReference type="SAM" id="MobiDB-lite"/>
    </source>
</evidence>
<feature type="domain" description="Amino acid transporter transmembrane" evidence="7">
    <location>
        <begin position="49"/>
        <end position="440"/>
    </location>
</feature>
<dbReference type="PANTHER" id="PTHR22950:SF703">
    <property type="entry name" value="AMINO ACID TRANSPORTER TRANSMEMBRANE DOMAIN-CONTAINING PROTEIN"/>
    <property type="match status" value="1"/>
</dbReference>
<proteinExistence type="predicted"/>
<sequence>NPDSDGKFSLIPVPVSLFYSQDDKEEHEGVEEEEEGGKEQGAYGHHAHGLTVLTASVFMIGEMAGSGILALPKAADGTGYVGFLIMVVCALVSAYTGDILAKCWLTVQDRYDEYKGHIRYPYPAIGQVTYGKFGRVVVSFSINFTMFGGAIVFLILASQNLQGLLHNLGGIDISFCYLLIIVAGTLCPVAWLGTPKDFWPIAVGAAGATGVACIVIVVAMMKDHAGEYAVIPVLHSDPASMDFFPSVGIILFAFGGHPAFPTFQTDMKVPSKFGKAVFIAYMSILLMYLPVAMTGYFVYGWAVKSNILLTISPGPLLYSVQILITLHLFCGFVIVLNPVVQEVEEMLKMSISFSWKRIVTRSLMVGLVLFIAETIPKFGTILSLVGGSTITILAYVCPPLFYLKLSAMEGPWPTIVVPFHVKVFLMEILIVGSVIGIMSTYSAIKSMASPGSFTVPCYLNMEEASG</sequence>
<keyword evidence="3 6" id="KW-1133">Transmembrane helix</keyword>
<evidence type="ECO:0000256" key="6">
    <source>
        <dbReference type="SAM" id="Phobius"/>
    </source>
</evidence>
<organism evidence="8 9">
    <name type="scientific">Aplysia californica</name>
    <name type="common">California sea hare</name>
    <dbReference type="NCBI Taxonomy" id="6500"/>
    <lineage>
        <taxon>Eukaryota</taxon>
        <taxon>Metazoa</taxon>
        <taxon>Spiralia</taxon>
        <taxon>Lophotrochozoa</taxon>
        <taxon>Mollusca</taxon>
        <taxon>Gastropoda</taxon>
        <taxon>Heterobranchia</taxon>
        <taxon>Euthyneura</taxon>
        <taxon>Tectipleura</taxon>
        <taxon>Aplysiida</taxon>
        <taxon>Aplysioidea</taxon>
        <taxon>Aplysiidae</taxon>
        <taxon>Aplysia</taxon>
    </lineage>
</organism>
<evidence type="ECO:0000256" key="1">
    <source>
        <dbReference type="ARBA" id="ARBA00004141"/>
    </source>
</evidence>
<keyword evidence="2 6" id="KW-0812">Transmembrane</keyword>
<dbReference type="PANTHER" id="PTHR22950">
    <property type="entry name" value="AMINO ACID TRANSPORTER"/>
    <property type="match status" value="1"/>
</dbReference>
<gene>
    <name evidence="9" type="primary">LOC101847755</name>
</gene>
<dbReference type="RefSeq" id="XP_005105896.3">
    <property type="nucleotide sequence ID" value="XM_005105839.3"/>
</dbReference>